<evidence type="ECO:0000313" key="5">
    <source>
        <dbReference type="EMBL" id="OBP69651.1"/>
    </source>
</evidence>
<evidence type="ECO:0000256" key="3">
    <source>
        <dbReference type="SAM" id="SignalP"/>
    </source>
</evidence>
<dbReference type="InterPro" id="IPR008972">
    <property type="entry name" value="Cupredoxin"/>
</dbReference>
<reference evidence="6" key="1">
    <citation type="submission" date="2016-06" db="EMBL/GenBank/DDBJ databases">
        <title>NZP2037 Pacbio-Illumina hybrid assembly.</title>
        <authorList>
            <person name="Ramsay J.P."/>
        </authorList>
    </citation>
    <scope>NUCLEOTIDE SEQUENCE [LARGE SCALE GENOMIC DNA]</scope>
    <source>
        <strain evidence="6">R7ANS::ICEMlSym2042</strain>
    </source>
</reference>
<name>A0A1A5HSD4_RHILI</name>
<dbReference type="EMBL" id="LZTJ01000034">
    <property type="protein sequence ID" value="OBP69651.1"/>
    <property type="molecule type" value="Genomic_DNA"/>
</dbReference>
<dbReference type="InterPro" id="IPR033138">
    <property type="entry name" value="Cu_oxidase_CS"/>
</dbReference>
<feature type="compositionally biased region" description="Basic and acidic residues" evidence="2">
    <location>
        <begin position="112"/>
        <end position="123"/>
    </location>
</feature>
<feature type="chain" id="PRO_5009826937" description="Sulfocyanin-like C-terminal domain-containing protein" evidence="3">
    <location>
        <begin position="28"/>
        <end position="165"/>
    </location>
</feature>
<dbReference type="InterPro" id="IPR049544">
    <property type="entry name" value="SoxE-like_C"/>
</dbReference>
<feature type="domain" description="Sulfocyanin-like C-terminal" evidence="4">
    <location>
        <begin position="134"/>
        <end position="163"/>
    </location>
</feature>
<dbReference type="PROSITE" id="PS00079">
    <property type="entry name" value="MULTICOPPER_OXIDASE1"/>
    <property type="match status" value="1"/>
</dbReference>
<dbReference type="Proteomes" id="UP000093748">
    <property type="component" value="Unassembled WGS sequence"/>
</dbReference>
<accession>A0A1A5HSD4</accession>
<dbReference type="SUPFAM" id="SSF49503">
    <property type="entry name" value="Cupredoxins"/>
    <property type="match status" value="1"/>
</dbReference>
<evidence type="ECO:0000259" key="4">
    <source>
        <dbReference type="Pfam" id="PF06525"/>
    </source>
</evidence>
<organism evidence="5 6">
    <name type="scientific">Rhizobium loti</name>
    <name type="common">Mesorhizobium loti</name>
    <dbReference type="NCBI Taxonomy" id="381"/>
    <lineage>
        <taxon>Bacteria</taxon>
        <taxon>Pseudomonadati</taxon>
        <taxon>Pseudomonadota</taxon>
        <taxon>Alphaproteobacteria</taxon>
        <taxon>Hyphomicrobiales</taxon>
        <taxon>Phyllobacteriaceae</taxon>
        <taxon>Mesorhizobium</taxon>
    </lineage>
</organism>
<evidence type="ECO:0000256" key="2">
    <source>
        <dbReference type="SAM" id="MobiDB-lite"/>
    </source>
</evidence>
<comment type="caution">
    <text evidence="5">The sequence shown here is derived from an EMBL/GenBank/DDBJ whole genome shotgun (WGS) entry which is preliminary data.</text>
</comment>
<keyword evidence="1" id="KW-0479">Metal-binding</keyword>
<feature type="region of interest" description="Disordered" evidence="2">
    <location>
        <begin position="112"/>
        <end position="131"/>
    </location>
</feature>
<keyword evidence="3" id="KW-0732">Signal</keyword>
<dbReference type="PROSITE" id="PS51318">
    <property type="entry name" value="TAT"/>
    <property type="match status" value="1"/>
</dbReference>
<evidence type="ECO:0000256" key="1">
    <source>
        <dbReference type="ARBA" id="ARBA00022723"/>
    </source>
</evidence>
<gene>
    <name evidence="5" type="ORF">BAE39_24690</name>
</gene>
<evidence type="ECO:0000313" key="6">
    <source>
        <dbReference type="Proteomes" id="UP000093748"/>
    </source>
</evidence>
<dbReference type="Pfam" id="PF06525">
    <property type="entry name" value="SoxE"/>
    <property type="match status" value="1"/>
</dbReference>
<dbReference type="GO" id="GO:0046872">
    <property type="term" value="F:metal ion binding"/>
    <property type="evidence" value="ECO:0007669"/>
    <property type="project" value="UniProtKB-KW"/>
</dbReference>
<dbReference type="Gene3D" id="2.60.40.420">
    <property type="entry name" value="Cupredoxins - blue copper proteins"/>
    <property type="match status" value="1"/>
</dbReference>
<proteinExistence type="predicted"/>
<sequence length="165" mass="17310">MKTVSRRAALGFAAAMLMAGSAGVVQAASLVQISLWDKGASTEMPMGLAYAEPGLDLAKATMGIKASPGAVKAGEVTFKVINDSKDTVHEMIVMYLAESGKPLPYLEAENRVDEDKSGDKGEVSELDPGKSGTLTVDLKAGKYLLICNVPGHYGAGMWAEFTVEP</sequence>
<dbReference type="InterPro" id="IPR006311">
    <property type="entry name" value="TAT_signal"/>
</dbReference>
<dbReference type="GeneID" id="66685931"/>
<dbReference type="RefSeq" id="WP_032933049.1">
    <property type="nucleotide sequence ID" value="NZ_LZTI01000027.1"/>
</dbReference>
<protein>
    <recommendedName>
        <fullName evidence="4">Sulfocyanin-like C-terminal domain-containing protein</fullName>
    </recommendedName>
</protein>
<dbReference type="AlphaFoldDB" id="A0A1A5HSD4"/>
<feature type="signal peptide" evidence="3">
    <location>
        <begin position="1"/>
        <end position="27"/>
    </location>
</feature>